<gene>
    <name evidence="3" type="ORF">BDE40_3261</name>
</gene>
<dbReference type="GO" id="GO:0015888">
    <property type="term" value="P:thiamine transport"/>
    <property type="evidence" value="ECO:0007669"/>
    <property type="project" value="TreeGrafter"/>
</dbReference>
<protein>
    <submittedName>
        <fullName evidence="3">Iron(III) transport system substrate-binding protein</fullName>
    </submittedName>
</protein>
<dbReference type="PANTHER" id="PTHR30006">
    <property type="entry name" value="THIAMINE-BINDING PERIPLASMIC PROTEIN-RELATED"/>
    <property type="match status" value="1"/>
</dbReference>
<dbReference type="GO" id="GO:0030975">
    <property type="term" value="F:thiamine binding"/>
    <property type="evidence" value="ECO:0007669"/>
    <property type="project" value="TreeGrafter"/>
</dbReference>
<evidence type="ECO:0000256" key="1">
    <source>
        <dbReference type="ARBA" id="ARBA00022729"/>
    </source>
</evidence>
<feature type="signal peptide" evidence="2">
    <location>
        <begin position="1"/>
        <end position="21"/>
    </location>
</feature>
<reference evidence="3 4" key="1">
    <citation type="submission" date="2019-03" db="EMBL/GenBank/DDBJ databases">
        <title>Genomic Encyclopedia of Archaeal and Bacterial Type Strains, Phase II (KMG-II): from individual species to whole genera.</title>
        <authorList>
            <person name="Goeker M."/>
        </authorList>
    </citation>
    <scope>NUCLEOTIDE SEQUENCE [LARGE SCALE GENOMIC DNA]</scope>
    <source>
        <strain evidence="3 4">DSM 29467</strain>
    </source>
</reference>
<keyword evidence="1 2" id="KW-0732">Signal</keyword>
<dbReference type="GO" id="GO:0030976">
    <property type="term" value="F:thiamine pyrophosphate binding"/>
    <property type="evidence" value="ECO:0007669"/>
    <property type="project" value="TreeGrafter"/>
</dbReference>
<feature type="chain" id="PRO_5020569213" evidence="2">
    <location>
        <begin position="22"/>
        <end position="341"/>
    </location>
</feature>
<evidence type="ECO:0000256" key="2">
    <source>
        <dbReference type="SAM" id="SignalP"/>
    </source>
</evidence>
<proteinExistence type="predicted"/>
<accession>A0A4R7LGJ8</accession>
<dbReference type="EMBL" id="SOBH01000004">
    <property type="protein sequence ID" value="TDT73080.1"/>
    <property type="molecule type" value="Genomic_DNA"/>
</dbReference>
<evidence type="ECO:0000313" key="4">
    <source>
        <dbReference type="Proteomes" id="UP000294563"/>
    </source>
</evidence>
<keyword evidence="4" id="KW-1185">Reference proteome</keyword>
<organism evidence="3 4">
    <name type="scientific">Litoreibacter halocynthiae</name>
    <dbReference type="NCBI Taxonomy" id="1242689"/>
    <lineage>
        <taxon>Bacteria</taxon>
        <taxon>Pseudomonadati</taxon>
        <taxon>Pseudomonadota</taxon>
        <taxon>Alphaproteobacteria</taxon>
        <taxon>Rhodobacterales</taxon>
        <taxon>Roseobacteraceae</taxon>
        <taxon>Litoreibacter</taxon>
    </lineage>
</organism>
<sequence>MNKIKRLLIPSLVAMVASVTAAQAEKLTLYCSAQEDWCQLMARSFEDATGIDVNMTRKSSGETFAQIKAESSNPKGDVWWGGTGDPHLQAAEEDLTEPYVTPMRGELHDWAISQATSAGDKTIGIYSGALGYGYNTDLLAANNLPEPACWKDLLKPEYKGHVQMANPNSSGTAYTTLATMVQLFGEDEGFDFMKGLHSNINQYTKSGSAPIKAAGRGENTIGIVFMHDAVKQAVSGFPVKVVAPCEGTGYEIGSMSIIKGARNMDEAKKFYDWALSTDAQNLALEVNAFQVPSNKGADTSPSAPDMSSIKLIDYDFKTYGSSAERKRLLQKWDEDVSTLPQ</sequence>
<dbReference type="InterPro" id="IPR026045">
    <property type="entry name" value="Ferric-bd"/>
</dbReference>
<dbReference type="OrthoDB" id="9766989at2"/>
<name>A0A4R7LGJ8_9RHOB</name>
<dbReference type="Pfam" id="PF13343">
    <property type="entry name" value="SBP_bac_6"/>
    <property type="match status" value="1"/>
</dbReference>
<dbReference type="SUPFAM" id="SSF53850">
    <property type="entry name" value="Periplasmic binding protein-like II"/>
    <property type="match status" value="1"/>
</dbReference>
<dbReference type="AlphaFoldDB" id="A0A4R7LGJ8"/>
<dbReference type="Proteomes" id="UP000294563">
    <property type="component" value="Unassembled WGS sequence"/>
</dbReference>
<dbReference type="CDD" id="cd13544">
    <property type="entry name" value="PBP2_Fbp_like_1"/>
    <property type="match status" value="1"/>
</dbReference>
<dbReference type="RefSeq" id="WP_134016250.1">
    <property type="nucleotide sequence ID" value="NZ_SOBH01000004.1"/>
</dbReference>
<evidence type="ECO:0000313" key="3">
    <source>
        <dbReference type="EMBL" id="TDT73080.1"/>
    </source>
</evidence>
<comment type="caution">
    <text evidence="3">The sequence shown here is derived from an EMBL/GenBank/DDBJ whole genome shotgun (WGS) entry which is preliminary data.</text>
</comment>
<dbReference type="PANTHER" id="PTHR30006:SF2">
    <property type="entry name" value="ABC TRANSPORTER SUBSTRATE-BINDING PROTEIN"/>
    <property type="match status" value="1"/>
</dbReference>
<dbReference type="GO" id="GO:0030288">
    <property type="term" value="C:outer membrane-bounded periplasmic space"/>
    <property type="evidence" value="ECO:0007669"/>
    <property type="project" value="TreeGrafter"/>
</dbReference>
<dbReference type="Gene3D" id="3.40.190.10">
    <property type="entry name" value="Periplasmic binding protein-like II"/>
    <property type="match status" value="2"/>
</dbReference>
<dbReference type="PIRSF" id="PIRSF002825">
    <property type="entry name" value="CfbpA"/>
    <property type="match status" value="1"/>
</dbReference>